<reference evidence="1" key="1">
    <citation type="submission" date="2019-08" db="EMBL/GenBank/DDBJ databases">
        <authorList>
            <person name="Kucharzyk K."/>
            <person name="Murdoch R.W."/>
            <person name="Higgins S."/>
            <person name="Loffler F."/>
        </authorList>
    </citation>
    <scope>NUCLEOTIDE SEQUENCE</scope>
</reference>
<accession>A0A645HLR0</accession>
<protein>
    <submittedName>
        <fullName evidence="1">Uncharacterized protein</fullName>
    </submittedName>
</protein>
<organism evidence="1">
    <name type="scientific">bioreactor metagenome</name>
    <dbReference type="NCBI Taxonomy" id="1076179"/>
    <lineage>
        <taxon>unclassified sequences</taxon>
        <taxon>metagenomes</taxon>
        <taxon>ecological metagenomes</taxon>
    </lineage>
</organism>
<gene>
    <name evidence="1" type="ORF">SDC9_187249</name>
</gene>
<comment type="caution">
    <text evidence="1">The sequence shown here is derived from an EMBL/GenBank/DDBJ whole genome shotgun (WGS) entry which is preliminary data.</text>
</comment>
<dbReference type="EMBL" id="VSSQ01095699">
    <property type="protein sequence ID" value="MPN39720.1"/>
    <property type="molecule type" value="Genomic_DNA"/>
</dbReference>
<name>A0A645HLR0_9ZZZZ</name>
<proteinExistence type="predicted"/>
<evidence type="ECO:0000313" key="1">
    <source>
        <dbReference type="EMBL" id="MPN39720.1"/>
    </source>
</evidence>
<sequence>MQDGLVLAEQKTRVNSVLNAVRLSLPRTHGLVSAVPLIKVGSAESAEKNALKPKKQCAVNAAMSLI</sequence>
<dbReference type="AlphaFoldDB" id="A0A645HLR0"/>